<protein>
    <submittedName>
        <fullName evidence="1">(California timema) hypothetical protein</fullName>
    </submittedName>
</protein>
<proteinExistence type="predicted"/>
<sequence length="123" mass="14319">MDCKKCLFRDLRVLLTNRREVCSLIFRRLHPTSSVRKYSTFPRQLRSFITEHPGKDSQDASQVMRISSFVLARLSRPVTDPLLHRDVMEELWIEPGTCGTMARTLTTINVFAILPFIEYQFGL</sequence>
<evidence type="ECO:0000313" key="1">
    <source>
        <dbReference type="EMBL" id="CAD7579873.1"/>
    </source>
</evidence>
<reference evidence="1" key="1">
    <citation type="submission" date="2020-11" db="EMBL/GenBank/DDBJ databases">
        <authorList>
            <person name="Tran Van P."/>
        </authorList>
    </citation>
    <scope>NUCLEOTIDE SEQUENCE</scope>
</reference>
<dbReference type="EMBL" id="OE194673">
    <property type="protein sequence ID" value="CAD7579873.1"/>
    <property type="molecule type" value="Genomic_DNA"/>
</dbReference>
<accession>A0A7R9PE47</accession>
<dbReference type="AlphaFoldDB" id="A0A7R9PE47"/>
<organism evidence="1">
    <name type="scientific">Timema californicum</name>
    <name type="common">California timema</name>
    <name type="synonym">Walking stick</name>
    <dbReference type="NCBI Taxonomy" id="61474"/>
    <lineage>
        <taxon>Eukaryota</taxon>
        <taxon>Metazoa</taxon>
        <taxon>Ecdysozoa</taxon>
        <taxon>Arthropoda</taxon>
        <taxon>Hexapoda</taxon>
        <taxon>Insecta</taxon>
        <taxon>Pterygota</taxon>
        <taxon>Neoptera</taxon>
        <taxon>Polyneoptera</taxon>
        <taxon>Phasmatodea</taxon>
        <taxon>Timematodea</taxon>
        <taxon>Timematoidea</taxon>
        <taxon>Timematidae</taxon>
        <taxon>Timema</taxon>
    </lineage>
</organism>
<gene>
    <name evidence="1" type="ORF">TCMB3V08_LOCUS12406</name>
</gene>
<name>A0A7R9PE47_TIMCA</name>